<dbReference type="NCBIfam" id="TIGR01727">
    <property type="entry name" value="oligo_HPY"/>
    <property type="match status" value="2"/>
</dbReference>
<keyword evidence="5" id="KW-0547">Nucleotide-binding</keyword>
<dbReference type="GO" id="GO:0005524">
    <property type="term" value="F:ATP binding"/>
    <property type="evidence" value="ECO:0007669"/>
    <property type="project" value="UniProtKB-KW"/>
</dbReference>
<dbReference type="InterPro" id="IPR017871">
    <property type="entry name" value="ABC_transporter-like_CS"/>
</dbReference>
<dbReference type="CDD" id="cd03257">
    <property type="entry name" value="ABC_NikE_OppD_transporters"/>
    <property type="match status" value="2"/>
</dbReference>
<feature type="region of interest" description="Disordered" evidence="8">
    <location>
        <begin position="336"/>
        <end position="360"/>
    </location>
</feature>
<comment type="caution">
    <text evidence="10">The sequence shown here is derived from an EMBL/GenBank/DDBJ whole genome shotgun (WGS) entry which is preliminary data.</text>
</comment>
<protein>
    <submittedName>
        <fullName evidence="10">ABC transporter ATP-binding protein</fullName>
    </submittedName>
</protein>
<evidence type="ECO:0000256" key="2">
    <source>
        <dbReference type="ARBA" id="ARBA00005417"/>
    </source>
</evidence>
<evidence type="ECO:0000256" key="8">
    <source>
        <dbReference type="SAM" id="MobiDB-lite"/>
    </source>
</evidence>
<dbReference type="Pfam" id="PF08352">
    <property type="entry name" value="oligo_HPY"/>
    <property type="match status" value="2"/>
</dbReference>
<feature type="domain" description="ABC transporter" evidence="9">
    <location>
        <begin position="369"/>
        <end position="594"/>
    </location>
</feature>
<feature type="region of interest" description="Disordered" evidence="8">
    <location>
        <begin position="1"/>
        <end position="20"/>
    </location>
</feature>
<evidence type="ECO:0000256" key="4">
    <source>
        <dbReference type="ARBA" id="ARBA00022475"/>
    </source>
</evidence>
<keyword evidence="4" id="KW-1003">Cell membrane</keyword>
<proteinExistence type="inferred from homology"/>
<dbReference type="InterPro" id="IPR003593">
    <property type="entry name" value="AAA+_ATPase"/>
</dbReference>
<evidence type="ECO:0000313" key="11">
    <source>
        <dbReference type="Proteomes" id="UP001500218"/>
    </source>
</evidence>
<dbReference type="PROSITE" id="PS00211">
    <property type="entry name" value="ABC_TRANSPORTER_1"/>
    <property type="match status" value="1"/>
</dbReference>
<feature type="domain" description="ABC transporter" evidence="9">
    <location>
        <begin position="24"/>
        <end position="264"/>
    </location>
</feature>
<dbReference type="EMBL" id="BAAALT010000076">
    <property type="protein sequence ID" value="GAA1804599.1"/>
    <property type="molecule type" value="Genomic_DNA"/>
</dbReference>
<evidence type="ECO:0000313" key="10">
    <source>
        <dbReference type="EMBL" id="GAA1804599.1"/>
    </source>
</evidence>
<dbReference type="InterPro" id="IPR027417">
    <property type="entry name" value="P-loop_NTPase"/>
</dbReference>
<keyword evidence="7" id="KW-0472">Membrane</keyword>
<dbReference type="NCBIfam" id="NF008453">
    <property type="entry name" value="PRK11308.1"/>
    <property type="match status" value="2"/>
</dbReference>
<evidence type="ECO:0000256" key="3">
    <source>
        <dbReference type="ARBA" id="ARBA00022448"/>
    </source>
</evidence>
<keyword evidence="11" id="KW-1185">Reference proteome</keyword>
<keyword evidence="6 10" id="KW-0067">ATP-binding</keyword>
<dbReference type="Pfam" id="PF00005">
    <property type="entry name" value="ABC_tran"/>
    <property type="match status" value="2"/>
</dbReference>
<dbReference type="InterPro" id="IPR013563">
    <property type="entry name" value="Oligopep_ABC_C"/>
</dbReference>
<dbReference type="PROSITE" id="PS50893">
    <property type="entry name" value="ABC_TRANSPORTER_2"/>
    <property type="match status" value="2"/>
</dbReference>
<dbReference type="SMART" id="SM00382">
    <property type="entry name" value="AAA"/>
    <property type="match status" value="2"/>
</dbReference>
<evidence type="ECO:0000256" key="6">
    <source>
        <dbReference type="ARBA" id="ARBA00022840"/>
    </source>
</evidence>
<reference evidence="10 11" key="1">
    <citation type="journal article" date="2019" name="Int. J. Syst. Evol. Microbiol.">
        <title>The Global Catalogue of Microorganisms (GCM) 10K type strain sequencing project: providing services to taxonomists for standard genome sequencing and annotation.</title>
        <authorList>
            <consortium name="The Broad Institute Genomics Platform"/>
            <consortium name="The Broad Institute Genome Sequencing Center for Infectious Disease"/>
            <person name="Wu L."/>
            <person name="Ma J."/>
        </authorList>
    </citation>
    <scope>NUCLEOTIDE SEQUENCE [LARGE SCALE GENOMIC DNA]</scope>
    <source>
        <strain evidence="10 11">JCM 13250</strain>
    </source>
</reference>
<comment type="similarity">
    <text evidence="2">Belongs to the ABC transporter superfamily.</text>
</comment>
<evidence type="ECO:0000256" key="1">
    <source>
        <dbReference type="ARBA" id="ARBA00004202"/>
    </source>
</evidence>
<keyword evidence="3" id="KW-0813">Transport</keyword>
<evidence type="ECO:0000256" key="5">
    <source>
        <dbReference type="ARBA" id="ARBA00022741"/>
    </source>
</evidence>
<name>A0ABN2M0P3_9ACTN</name>
<organism evidence="10 11">
    <name type="scientific">Luedemannella flava</name>
    <dbReference type="NCBI Taxonomy" id="349316"/>
    <lineage>
        <taxon>Bacteria</taxon>
        <taxon>Bacillati</taxon>
        <taxon>Actinomycetota</taxon>
        <taxon>Actinomycetes</taxon>
        <taxon>Micromonosporales</taxon>
        <taxon>Micromonosporaceae</taxon>
        <taxon>Luedemannella</taxon>
    </lineage>
</organism>
<dbReference type="PANTHER" id="PTHR43297:SF2">
    <property type="entry name" value="DIPEPTIDE TRANSPORT ATP-BINDING PROTEIN DPPD"/>
    <property type="match status" value="1"/>
</dbReference>
<dbReference type="PANTHER" id="PTHR43297">
    <property type="entry name" value="OLIGOPEPTIDE TRANSPORT ATP-BINDING PROTEIN APPD"/>
    <property type="match status" value="1"/>
</dbReference>
<evidence type="ECO:0000259" key="9">
    <source>
        <dbReference type="PROSITE" id="PS50893"/>
    </source>
</evidence>
<dbReference type="RefSeq" id="WP_344130671.1">
    <property type="nucleotide sequence ID" value="NZ_BAAALT010000076.1"/>
</dbReference>
<dbReference type="Proteomes" id="UP001500218">
    <property type="component" value="Unassembled WGS sequence"/>
</dbReference>
<dbReference type="InterPro" id="IPR050388">
    <property type="entry name" value="ABC_Ni/Peptide_Import"/>
</dbReference>
<evidence type="ECO:0000256" key="7">
    <source>
        <dbReference type="ARBA" id="ARBA00023136"/>
    </source>
</evidence>
<sequence length="665" mass="69251">MRWSRSAGPQVPTVPVDGPDPIPASVADLHVSFPRGGRTVHAVRGVSLDVRPHEIFCVVGESGSGKSVLGLSLLGLLPAHASTRGRVTVKGHDMLAASPQVRRQVRREHLGAVFQDPMTSLNPTMRVGAQVIEAAGTADKAVDLLRAAGVPDPERRMRSYPHELSGGLRQRVMIAMAVAGSPALVVADEPTTALDVTVQAQVLRLLRRLRDDTGCGFLLITHDLGVAGQVADRVAVMYAGRLAEVGPTAEVLRRATHPYTLGLLGARLRLDAPRARALPVLAGELPDPMDPPPGCPFAGRCAHTRPECASTPPELVAAGEHARACYVPTDVVRAETASAPGDGPGPPTTPPATGGAGPATAVQRVTKTFRARTGLRSATKLTALREVTLSVGDGECVAIVGESGSGKSTLLRVVAGLEAADQGDAVTDAGGSRPQMVFQHAGASLTPWLTVGALLAERLRPLKLTTAQRAARIDAALAEVGLSPAVAAARAGQLSGGQCQRVALARATIIPPRLLLCDEPTSALDATLAATVLNLIARLRREHGMAVLFVTHDLAVAATVADRVAVMYLGRIVELGPVDDVVHRPRHPYTRALLAALPELGAPLTGLAGEPASPLRPPPGCAFHPRCPVALPECADPALVPLLVRAVHDRAASRALAACIHPEVR</sequence>
<comment type="subcellular location">
    <subcellularLocation>
        <location evidence="1">Cell membrane</location>
        <topology evidence="1">Peripheral membrane protein</topology>
    </subcellularLocation>
</comment>
<gene>
    <name evidence="10" type="ORF">GCM10009682_27810</name>
</gene>
<dbReference type="Gene3D" id="3.40.50.300">
    <property type="entry name" value="P-loop containing nucleotide triphosphate hydrolases"/>
    <property type="match status" value="2"/>
</dbReference>
<dbReference type="SUPFAM" id="SSF52540">
    <property type="entry name" value="P-loop containing nucleoside triphosphate hydrolases"/>
    <property type="match status" value="2"/>
</dbReference>
<accession>A0ABN2M0P3</accession>
<dbReference type="InterPro" id="IPR003439">
    <property type="entry name" value="ABC_transporter-like_ATP-bd"/>
</dbReference>